<reference evidence="2 3" key="1">
    <citation type="submission" date="2024-01" db="EMBL/GenBank/DDBJ databases">
        <title>The complete chloroplast genome sequence of Lithospermum erythrorhizon: insights into the phylogenetic relationship among Boraginaceae species and the maternal lineages of purple gromwells.</title>
        <authorList>
            <person name="Okada T."/>
            <person name="Watanabe K."/>
        </authorList>
    </citation>
    <scope>NUCLEOTIDE SEQUENCE [LARGE SCALE GENOMIC DNA]</scope>
</reference>
<comment type="caution">
    <text evidence="2">The sequence shown here is derived from an EMBL/GenBank/DDBJ whole genome shotgun (WGS) entry which is preliminary data.</text>
</comment>
<organism evidence="2 3">
    <name type="scientific">Lithospermum erythrorhizon</name>
    <name type="common">Purple gromwell</name>
    <name type="synonym">Lithospermum officinale var. erythrorhizon</name>
    <dbReference type="NCBI Taxonomy" id="34254"/>
    <lineage>
        <taxon>Eukaryota</taxon>
        <taxon>Viridiplantae</taxon>
        <taxon>Streptophyta</taxon>
        <taxon>Embryophyta</taxon>
        <taxon>Tracheophyta</taxon>
        <taxon>Spermatophyta</taxon>
        <taxon>Magnoliopsida</taxon>
        <taxon>eudicotyledons</taxon>
        <taxon>Gunneridae</taxon>
        <taxon>Pentapetalae</taxon>
        <taxon>asterids</taxon>
        <taxon>lamiids</taxon>
        <taxon>Boraginales</taxon>
        <taxon>Boraginaceae</taxon>
        <taxon>Boraginoideae</taxon>
        <taxon>Lithospermeae</taxon>
        <taxon>Lithospermum</taxon>
    </lineage>
</organism>
<gene>
    <name evidence="2" type="ORF">LIER_18245</name>
</gene>
<evidence type="ECO:0000259" key="1">
    <source>
        <dbReference type="Pfam" id="PF13966"/>
    </source>
</evidence>
<dbReference type="Pfam" id="PF13966">
    <property type="entry name" value="zf-RVT"/>
    <property type="match status" value="1"/>
</dbReference>
<keyword evidence="3" id="KW-1185">Reference proteome</keyword>
<accession>A0AAV3QEK1</accession>
<dbReference type="PANTHER" id="PTHR33116">
    <property type="entry name" value="REVERSE TRANSCRIPTASE ZINC-BINDING DOMAIN-CONTAINING PROTEIN-RELATED-RELATED"/>
    <property type="match status" value="1"/>
</dbReference>
<dbReference type="InterPro" id="IPR026960">
    <property type="entry name" value="RVT-Znf"/>
</dbReference>
<evidence type="ECO:0000313" key="2">
    <source>
        <dbReference type="EMBL" id="GAA0162068.1"/>
    </source>
</evidence>
<dbReference type="Proteomes" id="UP001454036">
    <property type="component" value="Unassembled WGS sequence"/>
</dbReference>
<feature type="domain" description="Reverse transcriptase zinc-binding" evidence="1">
    <location>
        <begin position="1"/>
        <end position="75"/>
    </location>
</feature>
<protein>
    <recommendedName>
        <fullName evidence="1">Reverse transcriptase zinc-binding domain-containing protein</fullName>
    </recommendedName>
</protein>
<name>A0AAV3QEK1_LITER</name>
<dbReference type="AlphaFoldDB" id="A0AAV3QEK1"/>
<evidence type="ECO:0000313" key="3">
    <source>
        <dbReference type="Proteomes" id="UP001454036"/>
    </source>
</evidence>
<dbReference type="EMBL" id="BAABME010004354">
    <property type="protein sequence ID" value="GAA0162068.1"/>
    <property type="molecule type" value="Genomic_DNA"/>
</dbReference>
<dbReference type="PANTHER" id="PTHR33116:SF84">
    <property type="entry name" value="RNA-DIRECTED DNA POLYMERASE"/>
    <property type="match status" value="1"/>
</dbReference>
<sequence>MYNQLRRCKEKVKWKNLVWHQSNVPRHSFITWLLLQGRLETKDRVRKWLPGVDMKCVFCQEEESQGHLFFECEYRCVEESVEYGKPVKVTGKLQGLLLRLGFCATVYMVWQERNRRFHGKGSREQVAVWKRVVEDVVDRVRVCKGFKKTKLLRISLNVG</sequence>
<proteinExistence type="predicted"/>